<evidence type="ECO:0000313" key="3">
    <source>
        <dbReference type="Proteomes" id="UP001279681"/>
    </source>
</evidence>
<comment type="caution">
    <text evidence="2">The sequence shown here is derived from an EMBL/GenBank/DDBJ whole genome shotgun (WGS) entry which is preliminary data.</text>
</comment>
<proteinExistence type="predicted"/>
<name>A0ABU4WFF2_9FUSO</name>
<accession>A0ABU4WFF2</accession>
<reference evidence="3" key="1">
    <citation type="submission" date="2023-07" db="EMBL/GenBank/DDBJ databases">
        <authorList>
            <person name="Colorado M.A."/>
            <person name="Villamil L.M."/>
            <person name="Melo J.F."/>
            <person name="Rodriguez J.A."/>
            <person name="Ruiz R.Y."/>
        </authorList>
    </citation>
    <scope>NUCLEOTIDE SEQUENCE [LARGE SCALE GENOMIC DNA]</scope>
    <source>
        <strain evidence="3">C33</strain>
    </source>
</reference>
<sequence>MKEISTIIETLDKTKLSTKFCIYSLAIASVGIFAIALLIIRFTK</sequence>
<protein>
    <submittedName>
        <fullName evidence="2">Uncharacterized protein</fullName>
    </submittedName>
</protein>
<dbReference type="RefSeq" id="WP_294097287.1">
    <property type="nucleotide sequence ID" value="NZ_JAVIKH010000042.1"/>
</dbReference>
<gene>
    <name evidence="2" type="ORF">RFV38_13185</name>
</gene>
<keyword evidence="1" id="KW-0472">Membrane</keyword>
<keyword evidence="1" id="KW-0812">Transmembrane</keyword>
<keyword evidence="3" id="KW-1185">Reference proteome</keyword>
<dbReference type="Proteomes" id="UP001279681">
    <property type="component" value="Unassembled WGS sequence"/>
</dbReference>
<organism evidence="2 3">
    <name type="scientific">Candidatus Cetobacterium colombiensis</name>
    <dbReference type="NCBI Taxonomy" id="3073100"/>
    <lineage>
        <taxon>Bacteria</taxon>
        <taxon>Fusobacteriati</taxon>
        <taxon>Fusobacteriota</taxon>
        <taxon>Fusobacteriia</taxon>
        <taxon>Fusobacteriales</taxon>
        <taxon>Fusobacteriaceae</taxon>
        <taxon>Cetobacterium</taxon>
    </lineage>
</organism>
<evidence type="ECO:0000313" key="2">
    <source>
        <dbReference type="EMBL" id="MDX8337434.1"/>
    </source>
</evidence>
<feature type="transmembrane region" description="Helical" evidence="1">
    <location>
        <begin position="20"/>
        <end position="40"/>
    </location>
</feature>
<keyword evidence="1" id="KW-1133">Transmembrane helix</keyword>
<evidence type="ECO:0000256" key="1">
    <source>
        <dbReference type="SAM" id="Phobius"/>
    </source>
</evidence>
<dbReference type="EMBL" id="JAVIKH010000042">
    <property type="protein sequence ID" value="MDX8337434.1"/>
    <property type="molecule type" value="Genomic_DNA"/>
</dbReference>